<reference evidence="2 3" key="1">
    <citation type="submission" date="2009-05" db="EMBL/GenBank/DDBJ databases">
        <title>The draft genome of Acidovorax delafieldii 2AN.</title>
        <authorList>
            <consortium name="US DOE Joint Genome Institute (JGI-PGF)"/>
            <person name="Lucas S."/>
            <person name="Copeland A."/>
            <person name="Lapidus A."/>
            <person name="Glavina del Rio T."/>
            <person name="Tice H."/>
            <person name="Bruce D."/>
            <person name="Goodwin L."/>
            <person name="Pitluck S."/>
            <person name="Larimer F."/>
            <person name="Land M.L."/>
            <person name="Hauser L."/>
            <person name="Shelobolina E.S."/>
            <person name="Picardal F."/>
            <person name="Roden E."/>
            <person name="Emerson D."/>
        </authorList>
    </citation>
    <scope>NUCLEOTIDE SEQUENCE [LARGE SCALE GENOMIC DNA]</scope>
    <source>
        <strain evidence="2 3">2AN</strain>
    </source>
</reference>
<dbReference type="EMBL" id="ACQT01000001">
    <property type="protein sequence ID" value="EER62334.1"/>
    <property type="molecule type" value="Genomic_DNA"/>
</dbReference>
<evidence type="ECO:0000313" key="3">
    <source>
        <dbReference type="Proteomes" id="UP000003856"/>
    </source>
</evidence>
<keyword evidence="3" id="KW-1185">Reference proteome</keyword>
<accession>C5SZD8</accession>
<protein>
    <submittedName>
        <fullName evidence="2">Uncharacterized protein</fullName>
    </submittedName>
</protein>
<dbReference type="Proteomes" id="UP000003856">
    <property type="component" value="Unassembled WGS sequence"/>
</dbReference>
<evidence type="ECO:0000256" key="1">
    <source>
        <dbReference type="SAM" id="MobiDB-lite"/>
    </source>
</evidence>
<organism evidence="2 3">
    <name type="scientific">Acidovorax delafieldii 2AN</name>
    <dbReference type="NCBI Taxonomy" id="573060"/>
    <lineage>
        <taxon>Bacteria</taxon>
        <taxon>Pseudomonadati</taxon>
        <taxon>Pseudomonadota</taxon>
        <taxon>Betaproteobacteria</taxon>
        <taxon>Burkholderiales</taxon>
        <taxon>Comamonadaceae</taxon>
        <taxon>Acidovorax</taxon>
    </lineage>
</organism>
<name>C5SZD8_ACIDE</name>
<dbReference type="Pfam" id="PF19456">
    <property type="entry name" value="MobI"/>
    <property type="match status" value="1"/>
</dbReference>
<feature type="compositionally biased region" description="Polar residues" evidence="1">
    <location>
        <begin position="1"/>
        <end position="19"/>
    </location>
</feature>
<dbReference type="AlphaFoldDB" id="C5SZD8"/>
<evidence type="ECO:0000313" key="2">
    <source>
        <dbReference type="EMBL" id="EER62334.1"/>
    </source>
</evidence>
<feature type="region of interest" description="Disordered" evidence="1">
    <location>
        <begin position="1"/>
        <end position="25"/>
    </location>
</feature>
<gene>
    <name evidence="2" type="ORF">AcdelDRAFT_0018</name>
</gene>
<comment type="caution">
    <text evidence="2">The sequence shown here is derived from an EMBL/GenBank/DDBJ whole genome shotgun (WGS) entry which is preliminary data.</text>
</comment>
<dbReference type="PATRIC" id="fig|573060.9.peg.5148"/>
<proteinExistence type="predicted"/>
<dbReference type="InterPro" id="IPR045809">
    <property type="entry name" value="MobI"/>
</dbReference>
<sequence length="183" mass="21427">MLDTFSTPSSNGQEQSSGRMWSPGSPSVIRRMWGVKMGDMDECIKNIESCIDDLHSLAYNVADRYWLFVNEHESKNTGTDSYSNLELTCGKKGNHLKVRWQAIEWHGRKNARSRIRLPIARDEEYMTYQKSVLKSKAKDWEWPMVKETELQLQSIRRQAHHLFRSNMSIRSAKQVRRVLEAKH</sequence>